<dbReference type="PROSITE" id="PS51421">
    <property type="entry name" value="RAS"/>
    <property type="match status" value="1"/>
</dbReference>
<dbReference type="FunFam" id="3.40.50.300:FF:001179">
    <property type="entry name" value="Rho family GTPase"/>
    <property type="match status" value="1"/>
</dbReference>
<organism evidence="5 6">
    <name type="scientific">Favolaschia claudopus</name>
    <dbReference type="NCBI Taxonomy" id="2862362"/>
    <lineage>
        <taxon>Eukaryota</taxon>
        <taxon>Fungi</taxon>
        <taxon>Dikarya</taxon>
        <taxon>Basidiomycota</taxon>
        <taxon>Agaricomycotina</taxon>
        <taxon>Agaricomycetes</taxon>
        <taxon>Agaricomycetidae</taxon>
        <taxon>Agaricales</taxon>
        <taxon>Marasmiineae</taxon>
        <taxon>Mycenaceae</taxon>
        <taxon>Favolaschia</taxon>
    </lineage>
</organism>
<evidence type="ECO:0000256" key="3">
    <source>
        <dbReference type="ARBA" id="ARBA00022741"/>
    </source>
</evidence>
<dbReference type="CDD" id="cd00157">
    <property type="entry name" value="Rho"/>
    <property type="match status" value="2"/>
</dbReference>
<gene>
    <name evidence="5" type="ORF">R3P38DRAFT_3346956</name>
</gene>
<comment type="similarity">
    <text evidence="1">Belongs to the small GTPase superfamily. Rho family.</text>
</comment>
<name>A0AAW0D1L3_9AGAR</name>
<comment type="caution">
    <text evidence="5">The sequence shown here is derived from an EMBL/GenBank/DDBJ whole genome shotgun (WGS) entry which is preliminary data.</text>
</comment>
<dbReference type="PANTHER" id="PTHR24072">
    <property type="entry name" value="RHO FAMILY GTPASE"/>
    <property type="match status" value="1"/>
</dbReference>
<sequence>MSIIAHPPSFTTHHRRRNPRKLVAVGDSGVGKTSMLITMATNQFPHFFPAFFDNYIVTMKVQEETYSVALFDIAGGADYDRLRPLCYPHTDVFLVCFRVDDHDSFLHMRDKWLPEIRHYCPDAPFIVVGTQIDTREKDPGVSAGEVPTISPEEGRRLAFELGAANYVECSALTKEGLLDVFQEITLYRGLNRLTGDTATTDITNLFNSRLTEITVTQDYSTRELCYPELYHVYPPPMPSNPDHHVKKIVVLGDWGVGKTSMLMTFATNAWPQYPPVVFDGYSTTMKVQEETYTLDLVDTCAGEDYDRLRPLNYPKTNVFLICFRVNSPDSMLHIRNKWVPEVRHFCPNAPFLIVGTQTDSRDQELESVTGKVSTITSEEGKKLAYELGAAKYVECSAFKLEGLVDVFHDNVLDKAIVVSLESPMIDQPVPFVQRKSRCMVV</sequence>
<keyword evidence="6" id="KW-1185">Reference proteome</keyword>
<evidence type="ECO:0000256" key="4">
    <source>
        <dbReference type="ARBA" id="ARBA00023134"/>
    </source>
</evidence>
<dbReference type="SMART" id="SM00175">
    <property type="entry name" value="RAB"/>
    <property type="match status" value="1"/>
</dbReference>
<dbReference type="NCBIfam" id="TIGR00231">
    <property type="entry name" value="small_GTP"/>
    <property type="match status" value="2"/>
</dbReference>
<proteinExistence type="inferred from homology"/>
<dbReference type="SMART" id="SM00173">
    <property type="entry name" value="RAS"/>
    <property type="match status" value="2"/>
</dbReference>
<reference evidence="5 6" key="1">
    <citation type="journal article" date="2024" name="J Genomics">
        <title>Draft genome sequencing and assembly of Favolaschia claudopus CIRM-BRFM 2984 isolated from oak limbs.</title>
        <authorList>
            <person name="Navarro D."/>
            <person name="Drula E."/>
            <person name="Chaduli D."/>
            <person name="Cazenave R."/>
            <person name="Ahrendt S."/>
            <person name="Wang J."/>
            <person name="Lipzen A."/>
            <person name="Daum C."/>
            <person name="Barry K."/>
            <person name="Grigoriev I.V."/>
            <person name="Favel A."/>
            <person name="Rosso M.N."/>
            <person name="Martin F."/>
        </authorList>
    </citation>
    <scope>NUCLEOTIDE SEQUENCE [LARGE SCALE GENOMIC DNA]</scope>
    <source>
        <strain evidence="5 6">CIRM-BRFM 2984</strain>
    </source>
</reference>
<dbReference type="PROSITE" id="PS51420">
    <property type="entry name" value="RHO"/>
    <property type="match status" value="2"/>
</dbReference>
<dbReference type="GO" id="GO:0003924">
    <property type="term" value="F:GTPase activity"/>
    <property type="evidence" value="ECO:0007669"/>
    <property type="project" value="InterPro"/>
</dbReference>
<keyword evidence="2" id="KW-0488">Methylation</keyword>
<dbReference type="FunFam" id="3.40.50.300:FF:000118">
    <property type="entry name" value="Rho-related GTP-binding protein RhoG"/>
    <property type="match status" value="1"/>
</dbReference>
<dbReference type="SMART" id="SM00174">
    <property type="entry name" value="RHO"/>
    <property type="match status" value="2"/>
</dbReference>
<evidence type="ECO:0000256" key="2">
    <source>
        <dbReference type="ARBA" id="ARBA00022481"/>
    </source>
</evidence>
<dbReference type="Pfam" id="PF00071">
    <property type="entry name" value="Ras"/>
    <property type="match status" value="2"/>
</dbReference>
<dbReference type="GO" id="GO:0005525">
    <property type="term" value="F:GTP binding"/>
    <property type="evidence" value="ECO:0007669"/>
    <property type="project" value="UniProtKB-KW"/>
</dbReference>
<dbReference type="Gene3D" id="3.40.50.300">
    <property type="entry name" value="P-loop containing nucleotide triphosphate hydrolases"/>
    <property type="match status" value="2"/>
</dbReference>
<evidence type="ECO:0000256" key="1">
    <source>
        <dbReference type="ARBA" id="ARBA00010142"/>
    </source>
</evidence>
<dbReference type="AlphaFoldDB" id="A0AAW0D1L3"/>
<dbReference type="PROSITE" id="PS51419">
    <property type="entry name" value="RAB"/>
    <property type="match status" value="2"/>
</dbReference>
<dbReference type="InterPro" id="IPR003578">
    <property type="entry name" value="Small_GTPase_Rho"/>
</dbReference>
<accession>A0AAW0D1L3</accession>
<dbReference type="SUPFAM" id="SSF52540">
    <property type="entry name" value="P-loop containing nucleoside triphosphate hydrolases"/>
    <property type="match status" value="2"/>
</dbReference>
<protein>
    <submittedName>
        <fullName evidence="5">RhoGAP domain-containing protein</fullName>
    </submittedName>
</protein>
<evidence type="ECO:0000313" key="6">
    <source>
        <dbReference type="Proteomes" id="UP001362999"/>
    </source>
</evidence>
<dbReference type="InterPro" id="IPR005225">
    <property type="entry name" value="Small_GTP-bd"/>
</dbReference>
<dbReference type="PRINTS" id="PR00449">
    <property type="entry name" value="RASTRNSFRMNG"/>
</dbReference>
<dbReference type="InterPro" id="IPR027417">
    <property type="entry name" value="P-loop_NTPase"/>
</dbReference>
<dbReference type="Proteomes" id="UP001362999">
    <property type="component" value="Unassembled WGS sequence"/>
</dbReference>
<dbReference type="EMBL" id="JAWWNJ010000011">
    <property type="protein sequence ID" value="KAK7044626.1"/>
    <property type="molecule type" value="Genomic_DNA"/>
</dbReference>
<keyword evidence="4" id="KW-0342">GTP-binding</keyword>
<keyword evidence="3" id="KW-0547">Nucleotide-binding</keyword>
<dbReference type="InterPro" id="IPR001806">
    <property type="entry name" value="Small_GTPase"/>
</dbReference>
<dbReference type="GO" id="GO:0007264">
    <property type="term" value="P:small GTPase-mediated signal transduction"/>
    <property type="evidence" value="ECO:0007669"/>
    <property type="project" value="InterPro"/>
</dbReference>
<evidence type="ECO:0000313" key="5">
    <source>
        <dbReference type="EMBL" id="KAK7044626.1"/>
    </source>
</evidence>